<dbReference type="PANTHER" id="PTHR38593:SF1">
    <property type="entry name" value="BLR2558 PROTEIN"/>
    <property type="match status" value="1"/>
</dbReference>
<dbReference type="Pfam" id="PF13628">
    <property type="entry name" value="DUF4142"/>
    <property type="match status" value="1"/>
</dbReference>
<feature type="region of interest" description="Disordered" evidence="1">
    <location>
        <begin position="29"/>
        <end position="119"/>
    </location>
</feature>
<dbReference type="PROSITE" id="PS51257">
    <property type="entry name" value="PROKAR_LIPOPROTEIN"/>
    <property type="match status" value="1"/>
</dbReference>
<protein>
    <submittedName>
        <fullName evidence="4">DUF4142 domain-containing protein</fullName>
    </submittedName>
</protein>
<gene>
    <name evidence="4" type="ORF">V4F39_17610</name>
</gene>
<sequence length="264" mass="26843">MVPSRPPLRPVARRCGTGLALAAALLLAGCDRDPPNTDGQGMAPNVPAASGTDPGAGNAPVDAGRPAADSSPNPRTGNPVGVPSAGPTDSPMPQGGVPSAAPAASEAAARSGPASPTALSSADTAFMAEAHVSGLFEVALGAIGAERARHPQAKALAGRLVADHGVANDELRALSLQRGATLPTALPADRQAVLDRLKATPQAQFDEALVQGVMIPAHQEDIARFERAAQSTQDDALKQWIERTLPVLRGHLKAAQTLALPVQR</sequence>
<reference evidence="4 5" key="1">
    <citation type="submission" date="2024-02" db="EMBL/GenBank/DDBJ databases">
        <title>Genome sequence of Aquincola sp. MAHUQ-54.</title>
        <authorList>
            <person name="Huq M.A."/>
        </authorList>
    </citation>
    <scope>NUCLEOTIDE SEQUENCE [LARGE SCALE GENOMIC DNA]</scope>
    <source>
        <strain evidence="4 5">MAHUQ-54</strain>
    </source>
</reference>
<dbReference type="Proteomes" id="UP001336250">
    <property type="component" value="Unassembled WGS sequence"/>
</dbReference>
<feature type="domain" description="DUF4142" evidence="3">
    <location>
        <begin position="122"/>
        <end position="258"/>
    </location>
</feature>
<feature type="compositionally biased region" description="Low complexity" evidence="1">
    <location>
        <begin position="98"/>
        <end position="116"/>
    </location>
</feature>
<evidence type="ECO:0000259" key="3">
    <source>
        <dbReference type="Pfam" id="PF13628"/>
    </source>
</evidence>
<evidence type="ECO:0000256" key="1">
    <source>
        <dbReference type="SAM" id="MobiDB-lite"/>
    </source>
</evidence>
<name>A0AAW9QEV8_9BURK</name>
<dbReference type="AlphaFoldDB" id="A0AAW9QEV8"/>
<organism evidence="4 5">
    <name type="scientific">Aquincola agrisoli</name>
    <dbReference type="NCBI Taxonomy" id="3119538"/>
    <lineage>
        <taxon>Bacteria</taxon>
        <taxon>Pseudomonadati</taxon>
        <taxon>Pseudomonadota</taxon>
        <taxon>Betaproteobacteria</taxon>
        <taxon>Burkholderiales</taxon>
        <taxon>Sphaerotilaceae</taxon>
        <taxon>Aquincola</taxon>
    </lineage>
</organism>
<feature type="chain" id="PRO_5043331507" evidence="2">
    <location>
        <begin position="23"/>
        <end position="264"/>
    </location>
</feature>
<evidence type="ECO:0000256" key="2">
    <source>
        <dbReference type="SAM" id="SignalP"/>
    </source>
</evidence>
<evidence type="ECO:0000313" key="4">
    <source>
        <dbReference type="EMBL" id="MEF7615735.1"/>
    </source>
</evidence>
<feature type="signal peptide" evidence="2">
    <location>
        <begin position="1"/>
        <end position="22"/>
    </location>
</feature>
<keyword evidence="5" id="KW-1185">Reference proteome</keyword>
<keyword evidence="2" id="KW-0732">Signal</keyword>
<dbReference type="PANTHER" id="PTHR38593">
    <property type="entry name" value="BLR2558 PROTEIN"/>
    <property type="match status" value="1"/>
</dbReference>
<dbReference type="InterPro" id="IPR025419">
    <property type="entry name" value="DUF4142"/>
</dbReference>
<dbReference type="Gene3D" id="1.20.1260.10">
    <property type="match status" value="1"/>
</dbReference>
<proteinExistence type="predicted"/>
<dbReference type="EMBL" id="JAZIBG010000036">
    <property type="protein sequence ID" value="MEF7615735.1"/>
    <property type="molecule type" value="Genomic_DNA"/>
</dbReference>
<accession>A0AAW9QEV8</accession>
<comment type="caution">
    <text evidence="4">The sequence shown here is derived from an EMBL/GenBank/DDBJ whole genome shotgun (WGS) entry which is preliminary data.</text>
</comment>
<dbReference type="RefSeq" id="WP_332291044.1">
    <property type="nucleotide sequence ID" value="NZ_JAZIBG010000036.1"/>
</dbReference>
<dbReference type="InterPro" id="IPR012347">
    <property type="entry name" value="Ferritin-like"/>
</dbReference>
<evidence type="ECO:0000313" key="5">
    <source>
        <dbReference type="Proteomes" id="UP001336250"/>
    </source>
</evidence>